<feature type="transmembrane region" description="Helical" evidence="7">
    <location>
        <begin position="132"/>
        <end position="160"/>
    </location>
</feature>
<evidence type="ECO:0000313" key="9">
    <source>
        <dbReference type="EMBL" id="VAW39911.1"/>
    </source>
</evidence>
<feature type="transmembrane region" description="Helical" evidence="7">
    <location>
        <begin position="20"/>
        <end position="43"/>
    </location>
</feature>
<gene>
    <name evidence="9" type="ORF">MNBD_GAMMA01-1648</name>
</gene>
<dbReference type="GO" id="GO:0015920">
    <property type="term" value="P:lipopolysaccharide transport"/>
    <property type="evidence" value="ECO:0007669"/>
    <property type="project" value="TreeGrafter"/>
</dbReference>
<keyword evidence="5 7" id="KW-1133">Transmembrane helix</keyword>
<feature type="domain" description="ABC transmembrane type-2" evidence="8">
    <location>
        <begin position="19"/>
        <end position="243"/>
    </location>
</feature>
<dbReference type="InterPro" id="IPR047817">
    <property type="entry name" value="ABC2_TM_bact-type"/>
</dbReference>
<name>A0A3B0VAL4_9ZZZZ</name>
<protein>
    <recommendedName>
        <fullName evidence="8">ABC transmembrane type-2 domain-containing protein</fullName>
    </recommendedName>
</protein>
<keyword evidence="6 7" id="KW-0472">Membrane</keyword>
<feature type="transmembrane region" description="Helical" evidence="7">
    <location>
        <begin position="97"/>
        <end position="120"/>
    </location>
</feature>
<evidence type="ECO:0000256" key="1">
    <source>
        <dbReference type="ARBA" id="ARBA00004651"/>
    </source>
</evidence>
<dbReference type="GO" id="GO:0140359">
    <property type="term" value="F:ABC-type transporter activity"/>
    <property type="evidence" value="ECO:0007669"/>
    <property type="project" value="InterPro"/>
</dbReference>
<reference evidence="9" key="1">
    <citation type="submission" date="2018-06" db="EMBL/GenBank/DDBJ databases">
        <authorList>
            <person name="Zhirakovskaya E."/>
        </authorList>
    </citation>
    <scope>NUCLEOTIDE SEQUENCE</scope>
</reference>
<evidence type="ECO:0000256" key="7">
    <source>
        <dbReference type="SAM" id="Phobius"/>
    </source>
</evidence>
<feature type="transmembrane region" description="Helical" evidence="7">
    <location>
        <begin position="166"/>
        <end position="187"/>
    </location>
</feature>
<organism evidence="9">
    <name type="scientific">hydrothermal vent metagenome</name>
    <dbReference type="NCBI Taxonomy" id="652676"/>
    <lineage>
        <taxon>unclassified sequences</taxon>
        <taxon>metagenomes</taxon>
        <taxon>ecological metagenomes</taxon>
    </lineage>
</organism>
<keyword evidence="4 7" id="KW-0812">Transmembrane</keyword>
<dbReference type="PROSITE" id="PS51012">
    <property type="entry name" value="ABC_TM2"/>
    <property type="match status" value="1"/>
</dbReference>
<dbReference type="Pfam" id="PF01061">
    <property type="entry name" value="ABC2_membrane"/>
    <property type="match status" value="1"/>
</dbReference>
<proteinExistence type="predicted"/>
<dbReference type="PANTHER" id="PTHR30413">
    <property type="entry name" value="INNER MEMBRANE TRANSPORT PERMEASE"/>
    <property type="match status" value="1"/>
</dbReference>
<feature type="transmembrane region" description="Helical" evidence="7">
    <location>
        <begin position="217"/>
        <end position="236"/>
    </location>
</feature>
<evidence type="ECO:0000259" key="8">
    <source>
        <dbReference type="PROSITE" id="PS51012"/>
    </source>
</evidence>
<evidence type="ECO:0000256" key="6">
    <source>
        <dbReference type="ARBA" id="ARBA00023136"/>
    </source>
</evidence>
<evidence type="ECO:0000256" key="5">
    <source>
        <dbReference type="ARBA" id="ARBA00022989"/>
    </source>
</evidence>
<comment type="subcellular location">
    <subcellularLocation>
        <location evidence="1">Cell membrane</location>
        <topology evidence="1">Multi-pass membrane protein</topology>
    </subcellularLocation>
</comment>
<evidence type="ECO:0000256" key="2">
    <source>
        <dbReference type="ARBA" id="ARBA00022448"/>
    </source>
</evidence>
<dbReference type="InterPro" id="IPR013525">
    <property type="entry name" value="ABC2_TM"/>
</dbReference>
<sequence length="251" mass="28634">MFKFFLRKEITDRYLGSSSALLWIVVHPLITLLIYNFVFGTIFASRIPDLPDNAFITYLAVGLWPWMAFSESILNSITAVLSRKDLLGKVKVDLRHVVLAGTTANFILHGIGFVVILLILMLFGRLTPSLDLLLLVIPLLVLFIIAVAFSFIFAAFYVFYRDLKQIVSALLPLLFFCTPIIYSWTIIPPQAKTYFMINPLLPIFNFIHDVVFGLNPLNWHAVLYVFIGSVLILFLGERYFSKLAPRFDDFA</sequence>
<dbReference type="PANTHER" id="PTHR30413:SF10">
    <property type="entry name" value="CAPSULE POLYSACCHARIDE EXPORT INNER-MEMBRANE PROTEIN CTRC"/>
    <property type="match status" value="1"/>
</dbReference>
<keyword evidence="3" id="KW-1003">Cell membrane</keyword>
<dbReference type="EMBL" id="UOEW01000250">
    <property type="protein sequence ID" value="VAW39911.1"/>
    <property type="molecule type" value="Genomic_DNA"/>
</dbReference>
<evidence type="ECO:0000256" key="3">
    <source>
        <dbReference type="ARBA" id="ARBA00022475"/>
    </source>
</evidence>
<dbReference type="AlphaFoldDB" id="A0A3B0VAL4"/>
<keyword evidence="2" id="KW-0813">Transport</keyword>
<accession>A0A3B0VAL4</accession>
<feature type="transmembrane region" description="Helical" evidence="7">
    <location>
        <begin position="55"/>
        <end position="77"/>
    </location>
</feature>
<dbReference type="GO" id="GO:0005886">
    <property type="term" value="C:plasma membrane"/>
    <property type="evidence" value="ECO:0007669"/>
    <property type="project" value="UniProtKB-SubCell"/>
</dbReference>
<evidence type="ECO:0000256" key="4">
    <source>
        <dbReference type="ARBA" id="ARBA00022692"/>
    </source>
</evidence>